<dbReference type="Gene3D" id="6.10.250.1450">
    <property type="match status" value="1"/>
</dbReference>
<dbReference type="InterPro" id="IPR017896">
    <property type="entry name" value="4Fe4S_Fe-S-bd"/>
</dbReference>
<protein>
    <submittedName>
        <fullName evidence="7">NADH-quinone oxidoreductase subunit NuoF</fullName>
    </submittedName>
</protein>
<dbReference type="PROSITE" id="PS00645">
    <property type="entry name" value="COMPLEX1_51K_2"/>
    <property type="match status" value="1"/>
</dbReference>
<dbReference type="SUPFAM" id="SSF142019">
    <property type="entry name" value="Nqo1 FMN-binding domain-like"/>
    <property type="match status" value="1"/>
</dbReference>
<name>A0A9D1FIY3_9BACT</name>
<dbReference type="Gene3D" id="3.30.70.20">
    <property type="match status" value="2"/>
</dbReference>
<gene>
    <name evidence="7" type="primary">nuoF</name>
    <name evidence="7" type="ORF">IAA86_05070</name>
</gene>
<feature type="domain" description="4Fe-4S ferredoxin-type" evidence="6">
    <location>
        <begin position="595"/>
        <end position="622"/>
    </location>
</feature>
<dbReference type="PROSITE" id="PS51379">
    <property type="entry name" value="4FE4S_FER_2"/>
    <property type="match status" value="2"/>
</dbReference>
<evidence type="ECO:0000256" key="1">
    <source>
        <dbReference type="ARBA" id="ARBA00007523"/>
    </source>
</evidence>
<evidence type="ECO:0000256" key="4">
    <source>
        <dbReference type="ARBA" id="ARBA00023004"/>
    </source>
</evidence>
<dbReference type="GO" id="GO:0046872">
    <property type="term" value="F:metal ion binding"/>
    <property type="evidence" value="ECO:0007669"/>
    <property type="project" value="UniProtKB-KW"/>
</dbReference>
<dbReference type="CDD" id="cd02980">
    <property type="entry name" value="TRX_Fd_family"/>
    <property type="match status" value="1"/>
</dbReference>
<dbReference type="Pfam" id="PF10531">
    <property type="entry name" value="SLBB"/>
    <property type="match status" value="1"/>
</dbReference>
<dbReference type="PANTHER" id="PTHR43578:SF3">
    <property type="entry name" value="NADH-QUINONE OXIDOREDUCTASE SUBUNIT F"/>
    <property type="match status" value="1"/>
</dbReference>
<dbReference type="Pfam" id="PF13237">
    <property type="entry name" value="Fer4_10"/>
    <property type="match status" value="1"/>
</dbReference>
<dbReference type="InterPro" id="IPR001949">
    <property type="entry name" value="NADH-UbQ_OxRdtase_51kDa_CS"/>
</dbReference>
<dbReference type="FunFam" id="1.20.1440.230:FF:000001">
    <property type="entry name" value="Mitochondrial NADH dehydrogenase flavoprotein 1"/>
    <property type="match status" value="1"/>
</dbReference>
<dbReference type="InterPro" id="IPR036249">
    <property type="entry name" value="Thioredoxin-like_sf"/>
</dbReference>
<dbReference type="InterPro" id="IPR011538">
    <property type="entry name" value="Nuo51_FMN-bd"/>
</dbReference>
<evidence type="ECO:0000256" key="3">
    <source>
        <dbReference type="ARBA" id="ARBA00022723"/>
    </source>
</evidence>
<dbReference type="PROSITE" id="PS00198">
    <property type="entry name" value="4FE4S_FER_1"/>
    <property type="match status" value="1"/>
</dbReference>
<evidence type="ECO:0000259" key="6">
    <source>
        <dbReference type="PROSITE" id="PS51379"/>
    </source>
</evidence>
<dbReference type="InterPro" id="IPR017900">
    <property type="entry name" value="4Fe4S_Fe_S_CS"/>
</dbReference>
<dbReference type="SUPFAM" id="SSF142984">
    <property type="entry name" value="Nqo1 middle domain-like"/>
    <property type="match status" value="1"/>
</dbReference>
<feature type="domain" description="4Fe-4S ferredoxin-type" evidence="6">
    <location>
        <begin position="565"/>
        <end position="594"/>
    </location>
</feature>
<keyword evidence="2" id="KW-0004">4Fe-4S</keyword>
<evidence type="ECO:0000313" key="7">
    <source>
        <dbReference type="EMBL" id="HIS74373.1"/>
    </source>
</evidence>
<dbReference type="Pfam" id="PF01512">
    <property type="entry name" value="Complex1_51K"/>
    <property type="match status" value="1"/>
</dbReference>
<proteinExistence type="inferred from homology"/>
<dbReference type="SUPFAM" id="SSF52833">
    <property type="entry name" value="Thioredoxin-like"/>
    <property type="match status" value="1"/>
</dbReference>
<sequence length="622" mass="67594">MEIQEKKLNIDIEQERIKAQELIKKQGLRVLVCNGTGCIANGSNEVMEKFKELGADVGVLTHHDKITIVPTGCHGFCEQGVLVIIPDFDVTYVKVKPDDVEEIFNSHIKEGKPVERLLYTDPKTGHHVYKNEEINFYAKQSRTSLKNCGEINAECIDEAIAKGAYRALAKVLEQNNPDAVIEEIEKSGLRGRGGGGFPTGRKWRFTAANRGGKSYVVCNGDEGDPGAFMDRSVMEGDPHKLLEGMAIAGFAIGADEAYIYVRAEYPLAIKRLRIAIKQAEEKGYLGQNIMGSGFNFEIHIKEGAGAFVCGEETALMASIEGERGMPRPKPPFPANCGLFGRPTLINNVETLANVPVIIDKGAQWFSSFGTETSKGTKTFALTGEVNNTGLIEVPMGTTLREIVFDIGGGIRNGKKFKAVQIGGPSGGCLTEEHLDIPMDYDNLIKAGAMVGSGGLVVMNEDTCIVEVARFFMHFTQNESCGKCVPCREGTKNMLKILEKIVRGQGEMKDLDTLEELALAVKEGSLCGLGKTAPNPVLSTLKYFRDEYIAHIKDKRCPAGVCSALKVIKINEELCKGCTKCARNCPVGAIEGTVKNPHKINQEKCIKCGACISACPFKAISQA</sequence>
<evidence type="ECO:0000256" key="5">
    <source>
        <dbReference type="ARBA" id="ARBA00023014"/>
    </source>
</evidence>
<dbReference type="EMBL" id="DVJQ01000042">
    <property type="protein sequence ID" value="HIS74373.1"/>
    <property type="molecule type" value="Genomic_DNA"/>
</dbReference>
<dbReference type="InterPro" id="IPR037207">
    <property type="entry name" value="Nuop51_4Fe4S-bd_sf"/>
</dbReference>
<keyword evidence="3" id="KW-0479">Metal-binding</keyword>
<dbReference type="GO" id="GO:0051539">
    <property type="term" value="F:4 iron, 4 sulfur cluster binding"/>
    <property type="evidence" value="ECO:0007669"/>
    <property type="project" value="UniProtKB-KW"/>
</dbReference>
<dbReference type="NCBIfam" id="NF010120">
    <property type="entry name" value="PRK13596.1"/>
    <property type="match status" value="1"/>
</dbReference>
<dbReference type="Gene3D" id="3.10.20.600">
    <property type="match status" value="1"/>
</dbReference>
<keyword evidence="4" id="KW-0408">Iron</keyword>
<organism evidence="7 8">
    <name type="scientific">Candidatus Galligastranaerophilus intestinavium</name>
    <dbReference type="NCBI Taxonomy" id="2840836"/>
    <lineage>
        <taxon>Bacteria</taxon>
        <taxon>Candidatus Galligastranaerophilus</taxon>
    </lineage>
</organism>
<reference evidence="7" key="2">
    <citation type="journal article" date="2021" name="PeerJ">
        <title>Extensive microbial diversity within the chicken gut microbiome revealed by metagenomics and culture.</title>
        <authorList>
            <person name="Gilroy R."/>
            <person name="Ravi A."/>
            <person name="Getino M."/>
            <person name="Pursley I."/>
            <person name="Horton D.L."/>
            <person name="Alikhan N.F."/>
            <person name="Baker D."/>
            <person name="Gharbi K."/>
            <person name="Hall N."/>
            <person name="Watson M."/>
            <person name="Adriaenssens E.M."/>
            <person name="Foster-Nyarko E."/>
            <person name="Jarju S."/>
            <person name="Secka A."/>
            <person name="Antonio M."/>
            <person name="Oren A."/>
            <person name="Chaudhuri R.R."/>
            <person name="La Ragione R."/>
            <person name="Hildebrand F."/>
            <person name="Pallen M.J."/>
        </authorList>
    </citation>
    <scope>NUCLEOTIDE SEQUENCE</scope>
    <source>
        <strain evidence="7">CHK152-2871</strain>
    </source>
</reference>
<comment type="similarity">
    <text evidence="1">Belongs to the complex I 51 kDa subunit family.</text>
</comment>
<evidence type="ECO:0000256" key="2">
    <source>
        <dbReference type="ARBA" id="ARBA00022485"/>
    </source>
</evidence>
<dbReference type="GO" id="GO:0010181">
    <property type="term" value="F:FMN binding"/>
    <property type="evidence" value="ECO:0007669"/>
    <property type="project" value="InterPro"/>
</dbReference>
<accession>A0A9D1FIY3</accession>
<dbReference type="Proteomes" id="UP000886865">
    <property type="component" value="Unassembled WGS sequence"/>
</dbReference>
<dbReference type="InterPro" id="IPR037225">
    <property type="entry name" value="Nuo51_FMN-bd_sf"/>
</dbReference>
<dbReference type="SUPFAM" id="SSF54862">
    <property type="entry name" value="4Fe-4S ferredoxins"/>
    <property type="match status" value="1"/>
</dbReference>
<keyword evidence="5" id="KW-0411">Iron-sulfur</keyword>
<dbReference type="Gene3D" id="1.20.1440.230">
    <property type="entry name" value="NADH-ubiquinone oxidoreductase 51kDa subunit, iron-sulphur binding domain"/>
    <property type="match status" value="1"/>
</dbReference>
<dbReference type="Pfam" id="PF01257">
    <property type="entry name" value="2Fe-2S_thioredx"/>
    <property type="match status" value="1"/>
</dbReference>
<dbReference type="Gene3D" id="3.40.50.11540">
    <property type="entry name" value="NADH-ubiquinone oxidoreductase 51kDa subunit"/>
    <property type="match status" value="1"/>
</dbReference>
<evidence type="ECO:0000313" key="8">
    <source>
        <dbReference type="Proteomes" id="UP000886865"/>
    </source>
</evidence>
<dbReference type="Pfam" id="PF10589">
    <property type="entry name" value="NADH_4Fe-4S"/>
    <property type="match status" value="1"/>
</dbReference>
<dbReference type="InterPro" id="IPR019554">
    <property type="entry name" value="Soluble_ligand-bd"/>
</dbReference>
<comment type="caution">
    <text evidence="7">The sequence shown here is derived from an EMBL/GenBank/DDBJ whole genome shotgun (WGS) entry which is preliminary data.</text>
</comment>
<dbReference type="AlphaFoldDB" id="A0A9D1FIY3"/>
<dbReference type="InterPro" id="IPR019575">
    <property type="entry name" value="Nuop51_4Fe4S-bd"/>
</dbReference>
<dbReference type="GO" id="GO:0008137">
    <property type="term" value="F:NADH dehydrogenase (ubiquinone) activity"/>
    <property type="evidence" value="ECO:0007669"/>
    <property type="project" value="InterPro"/>
</dbReference>
<dbReference type="SUPFAM" id="SSF140490">
    <property type="entry name" value="Nqo1C-terminal domain-like"/>
    <property type="match status" value="1"/>
</dbReference>
<dbReference type="PANTHER" id="PTHR43578">
    <property type="entry name" value="NADH-QUINONE OXIDOREDUCTASE SUBUNIT F"/>
    <property type="match status" value="1"/>
</dbReference>
<dbReference type="SMART" id="SM00928">
    <property type="entry name" value="NADH_4Fe-4S"/>
    <property type="match status" value="1"/>
</dbReference>
<dbReference type="Gene3D" id="3.40.30.10">
    <property type="entry name" value="Glutaredoxin"/>
    <property type="match status" value="1"/>
</dbReference>
<reference evidence="7" key="1">
    <citation type="submission" date="2020-10" db="EMBL/GenBank/DDBJ databases">
        <authorList>
            <person name="Gilroy R."/>
        </authorList>
    </citation>
    <scope>NUCLEOTIDE SEQUENCE</scope>
    <source>
        <strain evidence="7">CHK152-2871</strain>
    </source>
</reference>
<dbReference type="FunFam" id="3.40.50.11540:FF:000001">
    <property type="entry name" value="NADH dehydrogenase [ubiquinone] flavoprotein 1, mitochondrial"/>
    <property type="match status" value="1"/>
</dbReference>